<dbReference type="GO" id="GO:0008270">
    <property type="term" value="F:zinc ion binding"/>
    <property type="evidence" value="ECO:0007669"/>
    <property type="project" value="InterPro"/>
</dbReference>
<evidence type="ECO:0000313" key="4">
    <source>
        <dbReference type="EMBL" id="PSR78965.1"/>
    </source>
</evidence>
<protein>
    <recommendedName>
        <fullName evidence="3">Zn(2)-C6 fungal-type domain-containing protein</fullName>
    </recommendedName>
</protein>
<dbReference type="CDD" id="cd00067">
    <property type="entry name" value="GAL4"/>
    <property type="match status" value="1"/>
</dbReference>
<feature type="compositionally biased region" description="Pro residues" evidence="2">
    <location>
        <begin position="80"/>
        <end position="90"/>
    </location>
</feature>
<reference evidence="4 5" key="1">
    <citation type="journal article" date="2018" name="Mycol. Prog.">
        <title>Coniella lustricola, a new species from submerged detritus.</title>
        <authorList>
            <person name="Raudabaugh D.B."/>
            <person name="Iturriaga T."/>
            <person name="Carver A."/>
            <person name="Mondo S."/>
            <person name="Pangilinan J."/>
            <person name="Lipzen A."/>
            <person name="He G."/>
            <person name="Amirebrahimi M."/>
            <person name="Grigoriev I.V."/>
            <person name="Miller A.N."/>
        </authorList>
    </citation>
    <scope>NUCLEOTIDE SEQUENCE [LARGE SCALE GENOMIC DNA]</scope>
    <source>
        <strain evidence="4 5">B22-T-1</strain>
    </source>
</reference>
<dbReference type="SUPFAM" id="SSF57701">
    <property type="entry name" value="Zn2/Cys6 DNA-binding domain"/>
    <property type="match status" value="1"/>
</dbReference>
<accession>A0A2T2ZXG5</accession>
<dbReference type="EMBL" id="KZ678583">
    <property type="protein sequence ID" value="PSR78965.1"/>
    <property type="molecule type" value="Genomic_DNA"/>
</dbReference>
<feature type="compositionally biased region" description="Pro residues" evidence="2">
    <location>
        <begin position="166"/>
        <end position="175"/>
    </location>
</feature>
<feature type="compositionally biased region" description="Polar residues" evidence="2">
    <location>
        <begin position="593"/>
        <end position="605"/>
    </location>
</feature>
<feature type="region of interest" description="Disordered" evidence="2">
    <location>
        <begin position="1"/>
        <end position="260"/>
    </location>
</feature>
<evidence type="ECO:0000313" key="5">
    <source>
        <dbReference type="Proteomes" id="UP000241462"/>
    </source>
</evidence>
<feature type="compositionally biased region" description="Polar residues" evidence="2">
    <location>
        <begin position="206"/>
        <end position="219"/>
    </location>
</feature>
<feature type="compositionally biased region" description="Basic and acidic residues" evidence="2">
    <location>
        <begin position="91"/>
        <end position="111"/>
    </location>
</feature>
<gene>
    <name evidence="4" type="ORF">BD289DRAFT_376004</name>
</gene>
<evidence type="ECO:0000256" key="2">
    <source>
        <dbReference type="SAM" id="MobiDB-lite"/>
    </source>
</evidence>
<dbReference type="GO" id="GO:0000981">
    <property type="term" value="F:DNA-binding transcription factor activity, RNA polymerase II-specific"/>
    <property type="evidence" value="ECO:0007669"/>
    <property type="project" value="InterPro"/>
</dbReference>
<dbReference type="InterPro" id="IPR036864">
    <property type="entry name" value="Zn2-C6_fun-type_DNA-bd_sf"/>
</dbReference>
<dbReference type="PANTHER" id="PTHR47785:SF4">
    <property type="entry name" value="ZN(II)2CYS6 TRANSCRIPTION FACTOR (EUROFUNG)"/>
    <property type="match status" value="1"/>
</dbReference>
<name>A0A2T2ZXG5_9PEZI</name>
<feature type="region of interest" description="Disordered" evidence="2">
    <location>
        <begin position="499"/>
        <end position="539"/>
    </location>
</feature>
<feature type="compositionally biased region" description="Polar residues" evidence="2">
    <location>
        <begin position="1126"/>
        <end position="1138"/>
    </location>
</feature>
<feature type="compositionally biased region" description="Polar residues" evidence="2">
    <location>
        <begin position="499"/>
        <end position="511"/>
    </location>
</feature>
<sequence length="1138" mass="126153">MDPGHEDKRPRLSTTWPAGPSHHVSLPHPGPPLTTPTHHPQALPPPSSSQYSPSISSFHCRPQDYPQPHQQQQQQQQQQQPPPGPPPPPQHFDDRRQHEPDRYQPPQDHRHPPPPSPVHQSYSSQGYQQPPPPPRDSVVKREGDDVKLPQIGRPNSTGNGPEQSHLPPPPHPPPLLTAHGHSHPGHMEDRRLVSYESGHPPPPQMYRQSSYPAPQTPMSHTAPPTPYDQTQMYPPPPSMGPDYPISYASAAGKRKSQRASQACDSCRQLKAKCDENKPCKNCQEKNITCNYRDPAPKQQDKTTHDILDAVQKMLQTERQEILHEIVGLLKTELGDFKRGGRPHTPQGPQDAAASPGYMKDTGRRTMSPTQNPEQDEATSSSGGEGPANSIPDPEAANKWMRQMENEDDIEEPPGAPIRPQEAPFPHDHTTPQGRLLKWPSIRDLVGPLLHAEGIKYIDTYPLRWEENRGQLPLFGRGEGSTRATSDRDTCIDYAEIADDSSQVGDHQSPSAGTDWGQIGGLSPAGSGLPSDMRTANASRTDGTLEFEEAKVWKYVNLYKNHIQNMHLLIPPGDLDAMVVSFLDELGARKSKSQAKFASQTESPIQSGIDYERKRKRSPGPNGVEPGPLNKRHKPQRSTKHALVLLVLALGKICAWRDRKLPEAVEKEPPPYHGSPVVRNGLITSPNHGSPPASAISQSPGQAGLPSPKDHERSIASRRSSLQANMQAPTSAASPAPLQKKNYDVIPGLDYFAYATDILGNQLASYDLSNVQAHLLAGLYYGQLGRVIASFRHIRIACQLIVDKLQPSMERLQTKGVVDNARDNKYLVIFWSCCQLESDILAECNLIPSGILQYESSMPYPDMTILTSVSGFSEDVVHSYVAQLYLRKRMNEISGRLYNPKHLLLISEQLAETRAIEAILSKAKIWADKYHFNRDDPPAEDLLHARFRAKFWGANVITYRPYLENIMRQSHSRTRPEGSPIDPAVIECAKKGINALINSTEAFHNVKDRRFIITNVFGTAHAQWGNLITLAAAYRDPVLGPLVSEDKLRHLFRKTIEFFEVVAQDSSSLAIDLKVLRGLHESLPAKASIHQSYPAYIPPPMRPHSSAPYSAGPTPTPHSMHGPSPTPSDLSHSTPMDFS</sequence>
<dbReference type="STRING" id="2025994.A0A2T2ZXG5"/>
<proteinExistence type="predicted"/>
<dbReference type="Proteomes" id="UP000241462">
    <property type="component" value="Unassembled WGS sequence"/>
</dbReference>
<dbReference type="InterPro" id="IPR001138">
    <property type="entry name" value="Zn2Cys6_DnaBD"/>
</dbReference>
<feature type="region of interest" description="Disordered" evidence="2">
    <location>
        <begin position="664"/>
        <end position="736"/>
    </location>
</feature>
<dbReference type="Pfam" id="PF00172">
    <property type="entry name" value="Zn_clus"/>
    <property type="match status" value="1"/>
</dbReference>
<dbReference type="InterPro" id="IPR053181">
    <property type="entry name" value="EcdB-like_regulator"/>
</dbReference>
<dbReference type="AlphaFoldDB" id="A0A2T2ZXG5"/>
<feature type="compositionally biased region" description="Low complexity" evidence="2">
    <location>
        <begin position="118"/>
        <end position="128"/>
    </location>
</feature>
<feature type="region of interest" description="Disordered" evidence="2">
    <location>
        <begin position="590"/>
        <end position="637"/>
    </location>
</feature>
<evidence type="ECO:0000256" key="1">
    <source>
        <dbReference type="ARBA" id="ARBA00023242"/>
    </source>
</evidence>
<organism evidence="4 5">
    <name type="scientific">Coniella lustricola</name>
    <dbReference type="NCBI Taxonomy" id="2025994"/>
    <lineage>
        <taxon>Eukaryota</taxon>
        <taxon>Fungi</taxon>
        <taxon>Dikarya</taxon>
        <taxon>Ascomycota</taxon>
        <taxon>Pezizomycotina</taxon>
        <taxon>Sordariomycetes</taxon>
        <taxon>Sordariomycetidae</taxon>
        <taxon>Diaporthales</taxon>
        <taxon>Schizoparmaceae</taxon>
        <taxon>Coniella</taxon>
    </lineage>
</organism>
<dbReference type="SMART" id="SM00066">
    <property type="entry name" value="GAL4"/>
    <property type="match status" value="1"/>
</dbReference>
<dbReference type="Gene3D" id="4.10.240.10">
    <property type="entry name" value="Zn(2)-C6 fungal-type DNA-binding domain"/>
    <property type="match status" value="1"/>
</dbReference>
<dbReference type="PANTHER" id="PTHR47785">
    <property type="entry name" value="ZN(II)2CYS6 TRANSCRIPTION FACTOR (EUROFUNG)-RELATED-RELATED"/>
    <property type="match status" value="1"/>
</dbReference>
<dbReference type="PROSITE" id="PS00463">
    <property type="entry name" value="ZN2_CY6_FUNGAL_1"/>
    <property type="match status" value="1"/>
</dbReference>
<feature type="domain" description="Zn(2)-C6 fungal-type" evidence="3">
    <location>
        <begin position="262"/>
        <end position="291"/>
    </location>
</feature>
<feature type="region of interest" description="Disordered" evidence="2">
    <location>
        <begin position="336"/>
        <end position="394"/>
    </location>
</feature>
<keyword evidence="1" id="KW-0539">Nucleus</keyword>
<dbReference type="OrthoDB" id="5244761at2759"/>
<feature type="compositionally biased region" description="Basic and acidic residues" evidence="2">
    <location>
        <begin position="1"/>
        <end position="10"/>
    </location>
</feature>
<feature type="compositionally biased region" description="Low complexity" evidence="2">
    <location>
        <begin position="520"/>
        <end position="530"/>
    </location>
</feature>
<feature type="region of interest" description="Disordered" evidence="2">
    <location>
        <begin position="1099"/>
        <end position="1138"/>
    </location>
</feature>
<feature type="compositionally biased region" description="Polar residues" evidence="2">
    <location>
        <begin position="153"/>
        <end position="162"/>
    </location>
</feature>
<feature type="compositionally biased region" description="Polar residues" evidence="2">
    <location>
        <begin position="364"/>
        <end position="381"/>
    </location>
</feature>
<evidence type="ECO:0000259" key="3">
    <source>
        <dbReference type="PROSITE" id="PS50048"/>
    </source>
</evidence>
<feature type="compositionally biased region" description="Low complexity" evidence="2">
    <location>
        <begin position="48"/>
        <end position="79"/>
    </location>
</feature>
<keyword evidence="5" id="KW-1185">Reference proteome</keyword>
<dbReference type="InParanoid" id="A0A2T2ZXG5"/>
<feature type="region of interest" description="Disordered" evidence="2">
    <location>
        <begin position="407"/>
        <end position="434"/>
    </location>
</feature>
<feature type="compositionally biased region" description="Basic and acidic residues" evidence="2">
    <location>
        <begin position="137"/>
        <end position="147"/>
    </location>
</feature>
<dbReference type="PROSITE" id="PS50048">
    <property type="entry name" value="ZN2_CY6_FUNGAL_2"/>
    <property type="match status" value="1"/>
</dbReference>
<feature type="compositionally biased region" description="Polar residues" evidence="2">
    <location>
        <begin position="716"/>
        <end position="732"/>
    </location>
</feature>